<accession>A0AA40DGN4</accession>
<name>A0AA40DGN4_9PEZI</name>
<protein>
    <submittedName>
        <fullName evidence="2">Uncharacterized protein</fullName>
    </submittedName>
</protein>
<feature type="region of interest" description="Disordered" evidence="1">
    <location>
        <begin position="126"/>
        <end position="190"/>
    </location>
</feature>
<proteinExistence type="predicted"/>
<feature type="compositionally biased region" description="Basic residues" evidence="1">
    <location>
        <begin position="146"/>
        <end position="156"/>
    </location>
</feature>
<organism evidence="2 3">
    <name type="scientific">Lasiosphaeris hirsuta</name>
    <dbReference type="NCBI Taxonomy" id="260670"/>
    <lineage>
        <taxon>Eukaryota</taxon>
        <taxon>Fungi</taxon>
        <taxon>Dikarya</taxon>
        <taxon>Ascomycota</taxon>
        <taxon>Pezizomycotina</taxon>
        <taxon>Sordariomycetes</taxon>
        <taxon>Sordariomycetidae</taxon>
        <taxon>Sordariales</taxon>
        <taxon>Lasiosphaeriaceae</taxon>
        <taxon>Lasiosphaeris</taxon>
    </lineage>
</organism>
<dbReference type="AlphaFoldDB" id="A0AA40DGN4"/>
<gene>
    <name evidence="2" type="ORF">B0H67DRAFT_558693</name>
</gene>
<sequence>MDHTERASETALATADPSSDMYVVDGLGELVGHLRRIDCNTDRVNGMLRLLIKRPIQIRPGKKFTAETLESIYEPGGESKWFSCYVQATGDIQANLCGTLPPSEKTSHPILDERLYRGFKTINHKTASVGEGKDQPVAKDGPPKASARKSLLKAAKKQPLADAVTPVTGTPMSQSPPLELGQKDGEGASLPDINREALALYDNSGGFSNIGRRVNADSSQKTSQKRKGSHMRPYSTPKRMRASAKPTPRATDSDSQTNDPVVPEEWCLHQVKHRSQATNISGGSNKKSILKHQVFKGIHRGKVQWGVFKYLTDFYLRTSEVVNITYADNTKKIIIKTRPIPSVKYRGAILAYFKRSRTKTRFLAFIGGKDIALAKTTLEAVDAA</sequence>
<dbReference type="Proteomes" id="UP001172102">
    <property type="component" value="Unassembled WGS sequence"/>
</dbReference>
<feature type="region of interest" description="Disordered" evidence="1">
    <location>
        <begin position="204"/>
        <end position="260"/>
    </location>
</feature>
<keyword evidence="3" id="KW-1185">Reference proteome</keyword>
<evidence type="ECO:0000256" key="1">
    <source>
        <dbReference type="SAM" id="MobiDB-lite"/>
    </source>
</evidence>
<reference evidence="2" key="1">
    <citation type="submission" date="2023-06" db="EMBL/GenBank/DDBJ databases">
        <title>Genome-scale phylogeny and comparative genomics of the fungal order Sordariales.</title>
        <authorList>
            <consortium name="Lawrence Berkeley National Laboratory"/>
            <person name="Hensen N."/>
            <person name="Bonometti L."/>
            <person name="Westerberg I."/>
            <person name="Brannstrom I.O."/>
            <person name="Guillou S."/>
            <person name="Cros-Aarteil S."/>
            <person name="Calhoun S."/>
            <person name="Haridas S."/>
            <person name="Kuo A."/>
            <person name="Mondo S."/>
            <person name="Pangilinan J."/>
            <person name="Riley R."/>
            <person name="Labutti K."/>
            <person name="Andreopoulos B."/>
            <person name="Lipzen A."/>
            <person name="Chen C."/>
            <person name="Yanf M."/>
            <person name="Daum C."/>
            <person name="Ng V."/>
            <person name="Clum A."/>
            <person name="Steindorff A."/>
            <person name="Ohm R."/>
            <person name="Martin F."/>
            <person name="Silar P."/>
            <person name="Natvig D."/>
            <person name="Lalanne C."/>
            <person name="Gautier V."/>
            <person name="Ament-Velasquez S.L."/>
            <person name="Kruys A."/>
            <person name="Hutchinson M.I."/>
            <person name="Powell A.J."/>
            <person name="Barry K."/>
            <person name="Miller A.N."/>
            <person name="Grigoriev I.V."/>
            <person name="Debuchy R."/>
            <person name="Gladieux P."/>
            <person name="Thoren M.H."/>
            <person name="Johannesson H."/>
        </authorList>
    </citation>
    <scope>NUCLEOTIDE SEQUENCE</scope>
    <source>
        <strain evidence="2">SMH4607-1</strain>
    </source>
</reference>
<evidence type="ECO:0000313" key="2">
    <source>
        <dbReference type="EMBL" id="KAK0702410.1"/>
    </source>
</evidence>
<evidence type="ECO:0000313" key="3">
    <source>
        <dbReference type="Proteomes" id="UP001172102"/>
    </source>
</evidence>
<dbReference type="EMBL" id="JAUKUA010000009">
    <property type="protein sequence ID" value="KAK0702410.1"/>
    <property type="molecule type" value="Genomic_DNA"/>
</dbReference>
<comment type="caution">
    <text evidence="2">The sequence shown here is derived from an EMBL/GenBank/DDBJ whole genome shotgun (WGS) entry which is preliminary data.</text>
</comment>
<feature type="compositionally biased region" description="Polar residues" evidence="1">
    <location>
        <begin position="167"/>
        <end position="176"/>
    </location>
</feature>